<dbReference type="RefSeq" id="WP_237486966.1">
    <property type="nucleotide sequence ID" value="NZ_CAKLCM010000003.1"/>
</dbReference>
<evidence type="ECO:0000256" key="9">
    <source>
        <dbReference type="ARBA" id="ARBA00023237"/>
    </source>
</evidence>
<dbReference type="InterPro" id="IPR043142">
    <property type="entry name" value="PapC-like_C_sf"/>
</dbReference>
<dbReference type="InterPro" id="IPR000015">
    <property type="entry name" value="Fimb_usher"/>
</dbReference>
<dbReference type="InterPro" id="IPR025885">
    <property type="entry name" value="PapC_N"/>
</dbReference>
<dbReference type="InterPro" id="IPR042186">
    <property type="entry name" value="FimD_plug_dom"/>
</dbReference>
<reference evidence="12" key="1">
    <citation type="submission" date="2021-12" db="EMBL/GenBank/DDBJ databases">
        <authorList>
            <person name="Rodrigo-Torres L."/>
            <person name="Arahal R. D."/>
            <person name="Lucena T."/>
        </authorList>
    </citation>
    <scope>NUCLEOTIDE SEQUENCE</scope>
    <source>
        <strain evidence="12">CECT 8226</strain>
    </source>
</reference>
<dbReference type="PANTHER" id="PTHR30451">
    <property type="entry name" value="OUTER MEMBRANE USHER PROTEIN"/>
    <property type="match status" value="1"/>
</dbReference>
<dbReference type="Pfam" id="PF00577">
    <property type="entry name" value="Usher"/>
    <property type="match status" value="1"/>
</dbReference>
<keyword evidence="13" id="KW-1185">Reference proteome</keyword>
<name>A0ABN8DN38_9VIBR</name>
<feature type="signal peptide" evidence="10">
    <location>
        <begin position="1"/>
        <end position="18"/>
    </location>
</feature>
<organism evidence="12 13">
    <name type="scientific">Vibrio hippocampi</name>
    <dbReference type="NCBI Taxonomy" id="654686"/>
    <lineage>
        <taxon>Bacteria</taxon>
        <taxon>Pseudomonadati</taxon>
        <taxon>Pseudomonadota</taxon>
        <taxon>Gammaproteobacteria</taxon>
        <taxon>Vibrionales</taxon>
        <taxon>Vibrionaceae</taxon>
        <taxon>Vibrio</taxon>
    </lineage>
</organism>
<dbReference type="Proteomes" id="UP000838160">
    <property type="component" value="Unassembled WGS sequence"/>
</dbReference>
<dbReference type="InterPro" id="IPR037224">
    <property type="entry name" value="PapC_N_sf"/>
</dbReference>
<accession>A0ABN8DN38</accession>
<feature type="chain" id="PRO_5046027231" evidence="10">
    <location>
        <begin position="19"/>
        <end position="808"/>
    </location>
</feature>
<keyword evidence="7 10" id="KW-0732">Signal</keyword>
<evidence type="ECO:0000256" key="4">
    <source>
        <dbReference type="ARBA" id="ARBA00022452"/>
    </source>
</evidence>
<protein>
    <submittedName>
        <fullName evidence="12">Outer membrane usher protein SfmD</fullName>
    </submittedName>
</protein>
<evidence type="ECO:0000256" key="7">
    <source>
        <dbReference type="ARBA" id="ARBA00022729"/>
    </source>
</evidence>
<comment type="similarity">
    <text evidence="2">Belongs to the fimbrial export usher family.</text>
</comment>
<evidence type="ECO:0000256" key="1">
    <source>
        <dbReference type="ARBA" id="ARBA00004571"/>
    </source>
</evidence>
<evidence type="ECO:0000259" key="11">
    <source>
        <dbReference type="Pfam" id="PF13954"/>
    </source>
</evidence>
<dbReference type="EMBL" id="CAKLCM010000003">
    <property type="protein sequence ID" value="CAH0530404.1"/>
    <property type="molecule type" value="Genomic_DNA"/>
</dbReference>
<keyword evidence="3" id="KW-0813">Transport</keyword>
<keyword evidence="9" id="KW-0998">Cell outer membrane</keyword>
<keyword evidence="5" id="KW-1029">Fimbrium biogenesis</keyword>
<keyword evidence="4" id="KW-1134">Transmembrane beta strand</keyword>
<dbReference type="Gene3D" id="2.60.40.3110">
    <property type="match status" value="1"/>
</dbReference>
<dbReference type="SUPFAM" id="SSF141729">
    <property type="entry name" value="FimD N-terminal domain-like"/>
    <property type="match status" value="1"/>
</dbReference>
<dbReference type="Pfam" id="PF13954">
    <property type="entry name" value="PapC_N"/>
    <property type="match status" value="1"/>
</dbReference>
<evidence type="ECO:0000313" key="12">
    <source>
        <dbReference type="EMBL" id="CAH0530404.1"/>
    </source>
</evidence>
<keyword evidence="8" id="KW-0472">Membrane</keyword>
<evidence type="ECO:0000256" key="8">
    <source>
        <dbReference type="ARBA" id="ARBA00023136"/>
    </source>
</evidence>
<keyword evidence="6" id="KW-0812">Transmembrane</keyword>
<evidence type="ECO:0000256" key="6">
    <source>
        <dbReference type="ARBA" id="ARBA00022692"/>
    </source>
</evidence>
<dbReference type="PANTHER" id="PTHR30451:SF21">
    <property type="entry name" value="FIMBRIAL USHER DOMAIN-CONTAINING PROTEIN YDET-RELATED"/>
    <property type="match status" value="1"/>
</dbReference>
<feature type="domain" description="PapC N-terminal" evidence="11">
    <location>
        <begin position="56"/>
        <end position="180"/>
    </location>
</feature>
<gene>
    <name evidence="12" type="primary">sfmD</name>
    <name evidence="12" type="ORF">VHP8226_04047</name>
</gene>
<dbReference type="Gene3D" id="3.10.20.410">
    <property type="match status" value="1"/>
</dbReference>
<evidence type="ECO:0000256" key="2">
    <source>
        <dbReference type="ARBA" id="ARBA00008064"/>
    </source>
</evidence>
<evidence type="ECO:0000256" key="5">
    <source>
        <dbReference type="ARBA" id="ARBA00022558"/>
    </source>
</evidence>
<sequence>MRALLLLIVYPFALSVLANNEKLTSESDVNTINIAKIDLANHSSGLNLNFIRGVNQVDPSLFNRLSNKSIPEVEDYYQVYINSTPVFEGITKLNIISQALCVDPKWLEKANVNYALMKEWYNSVHKCYAIEEIGYSTVEYKPERSSVYISIPQLYLNNNRNRDVKYDYGEPGFKLDYQFNWYKNSDRDAVAYGSAKTQLNLGPWVLLNRLSAHTDNTNIESTSTQLYRSLYSHNSELYAGTLYAQPSTFNSFEFYGLTLQTDSSIRDWTQNIYAPVLTGVAQTTARLSVYQNDLLLTEVTVSPGPFEFTNYIPNGNGDIKLVITEDNGETQTKIYPMTTLPDMIRPGISSYAFSIGSKKNLDFNDSLFLNMNYEIGLDDLGLTSSGLLNKNYQAIGLGITKSLGEIGAISLKNRVSNAYNHRQDSWLNGLSLSLQYAKRVNSVTDLRIVGYHYNDKHYVDFSNYTPSYSFDNTRNKNRYELVVNNHFDLFSLNATGWTQDYWGSGHRDTGYDLTLSSHWGSISYSLALSRQENQYSNDNSISFNLGMPLGVRQFLSNSFYYTDSTESFVNNLNFSHQLDDKTSYGLSATSTQEEALQTATARASYRGDLATVSGTVSKTQDRHTVSASIAGSMVGLWNDKSVTLTNNRGTTVAVADIEAIKDVKVNSRTSTNSSGHAVITLSANRPNKVTVNTSDIEETIELDNSIQRLVPTKYSIHHLQYPYTKVERYMFKLVDQHNQAIPFGTQLLTESGKYMTFVANNGLVQFSLTAENKVSTLTSSHANQSCQFELSTLTPYQYGEPIQNVYCK</sequence>
<dbReference type="Gene3D" id="2.60.40.2070">
    <property type="match status" value="1"/>
</dbReference>
<evidence type="ECO:0000256" key="10">
    <source>
        <dbReference type="SAM" id="SignalP"/>
    </source>
</evidence>
<dbReference type="Gene3D" id="2.60.40.2610">
    <property type="entry name" value="Outer membrane usher protein FimD, plug domain"/>
    <property type="match status" value="1"/>
</dbReference>
<evidence type="ECO:0000256" key="3">
    <source>
        <dbReference type="ARBA" id="ARBA00022448"/>
    </source>
</evidence>
<comment type="caution">
    <text evidence="12">The sequence shown here is derived from an EMBL/GenBank/DDBJ whole genome shotgun (WGS) entry which is preliminary data.</text>
</comment>
<proteinExistence type="inferred from homology"/>
<evidence type="ECO:0000313" key="13">
    <source>
        <dbReference type="Proteomes" id="UP000838160"/>
    </source>
</evidence>
<comment type="subcellular location">
    <subcellularLocation>
        <location evidence="1">Cell outer membrane</location>
        <topology evidence="1">Multi-pass membrane protein</topology>
    </subcellularLocation>
</comment>